<dbReference type="PROSITE" id="PS51186">
    <property type="entry name" value="GNAT"/>
    <property type="match status" value="1"/>
</dbReference>
<accession>A0A2S5ZYM3</accession>
<evidence type="ECO:0000313" key="3">
    <source>
        <dbReference type="Proteomes" id="UP000238356"/>
    </source>
</evidence>
<name>A0A2S5ZYM3_9NOCA</name>
<dbReference type="GO" id="GO:0016747">
    <property type="term" value="F:acyltransferase activity, transferring groups other than amino-acyl groups"/>
    <property type="evidence" value="ECO:0007669"/>
    <property type="project" value="InterPro"/>
</dbReference>
<gene>
    <name evidence="2" type="ORF">C5F51_28850</name>
</gene>
<dbReference type="EMBL" id="PSZD01000024">
    <property type="protein sequence ID" value="PPJ23442.1"/>
    <property type="molecule type" value="Genomic_DNA"/>
</dbReference>
<dbReference type="InterPro" id="IPR000182">
    <property type="entry name" value="GNAT_dom"/>
</dbReference>
<keyword evidence="3" id="KW-1185">Reference proteome</keyword>
<dbReference type="InterPro" id="IPR016181">
    <property type="entry name" value="Acyl_CoA_acyltransferase"/>
</dbReference>
<feature type="domain" description="N-acetyltransferase" evidence="1">
    <location>
        <begin position="26"/>
        <end position="175"/>
    </location>
</feature>
<protein>
    <submittedName>
        <fullName evidence="2">N-acetyltransferase</fullName>
    </submittedName>
</protein>
<keyword evidence="2" id="KW-0808">Transferase</keyword>
<dbReference type="CDD" id="cd04301">
    <property type="entry name" value="NAT_SF"/>
    <property type="match status" value="1"/>
</dbReference>
<proteinExistence type="predicted"/>
<dbReference type="SUPFAM" id="SSF55729">
    <property type="entry name" value="Acyl-CoA N-acyltransferases (Nat)"/>
    <property type="match status" value="1"/>
</dbReference>
<comment type="caution">
    <text evidence="2">The sequence shown here is derived from an EMBL/GenBank/DDBJ whole genome shotgun (WGS) entry which is preliminary data.</text>
</comment>
<dbReference type="Gene3D" id="3.40.630.30">
    <property type="match status" value="1"/>
</dbReference>
<dbReference type="Proteomes" id="UP000238356">
    <property type="component" value="Unassembled WGS sequence"/>
</dbReference>
<dbReference type="Pfam" id="PF00583">
    <property type="entry name" value="Acetyltransf_1"/>
    <property type="match status" value="1"/>
</dbReference>
<evidence type="ECO:0000259" key="1">
    <source>
        <dbReference type="PROSITE" id="PS51186"/>
    </source>
</evidence>
<reference evidence="2 3" key="1">
    <citation type="submission" date="2018-02" db="EMBL/GenBank/DDBJ databases">
        <title>8 Nocardia nova and 1 Nocardia cyriacigeorgica strain used for evolution to TMP-SMX.</title>
        <authorList>
            <person name="Mehta H."/>
            <person name="Weng J."/>
            <person name="Shamoo Y."/>
        </authorList>
    </citation>
    <scope>NUCLEOTIDE SEQUENCE [LARGE SCALE GENOMIC DNA]</scope>
    <source>
        <strain evidence="2 3">BAA2227</strain>
    </source>
</reference>
<evidence type="ECO:0000313" key="2">
    <source>
        <dbReference type="EMBL" id="PPJ23442.1"/>
    </source>
</evidence>
<dbReference type="AlphaFoldDB" id="A0A2S5ZYM3"/>
<sequence>MLADMSHSHDPEFGPTAETTMDLDDVTFRRLGPGDASAVRDLHAALDEHDSYYRFFGPRPKHLDHLAAATASNDPGHGAVGAFLGPRLIGVANYIVSPGTHCAEVAMVVAHEDQQSGIGTALLTRLADDGRRCGIDRFVADVMATNSTMMQLLKDIDIPMSADYDNEIVHVVLQL</sequence>
<organism evidence="2 3">
    <name type="scientific">Nocardia nova</name>
    <dbReference type="NCBI Taxonomy" id="37330"/>
    <lineage>
        <taxon>Bacteria</taxon>
        <taxon>Bacillati</taxon>
        <taxon>Actinomycetota</taxon>
        <taxon>Actinomycetes</taxon>
        <taxon>Mycobacteriales</taxon>
        <taxon>Nocardiaceae</taxon>
        <taxon>Nocardia</taxon>
    </lineage>
</organism>